<dbReference type="Gene3D" id="1.20.5.160">
    <property type="entry name" value="Bacterial aa3 type cytochrome c oxidase subunit IV"/>
    <property type="match status" value="1"/>
</dbReference>
<keyword evidence="2" id="KW-1133">Transmembrane helix</keyword>
<name>A0A1G9NP40_9RHOB</name>
<proteinExistence type="predicted"/>
<evidence type="ECO:0000256" key="1">
    <source>
        <dbReference type="SAM" id="MobiDB-lite"/>
    </source>
</evidence>
<gene>
    <name evidence="4" type="ORF">SAMN04487971_1336</name>
</gene>
<dbReference type="SUPFAM" id="SSF81469">
    <property type="entry name" value="Bacterial aa3 type cytochrome c oxidase subunit IV"/>
    <property type="match status" value="1"/>
</dbReference>
<evidence type="ECO:0000313" key="5">
    <source>
        <dbReference type="Proteomes" id="UP000199555"/>
    </source>
</evidence>
<protein>
    <submittedName>
        <fullName evidence="4">Aa3 type cytochrome c oxidase subunit IV</fullName>
    </submittedName>
</protein>
<keyword evidence="2" id="KW-0472">Membrane</keyword>
<dbReference type="RefSeq" id="WP_090757448.1">
    <property type="nucleotide sequence ID" value="NZ_FNGE01000033.1"/>
</dbReference>
<feature type="domain" description="Cytochrome c oxidase subunit IV bacterial aa3 type" evidence="3">
    <location>
        <begin position="20"/>
        <end position="59"/>
    </location>
</feature>
<evidence type="ECO:0000313" key="4">
    <source>
        <dbReference type="EMBL" id="SDL88160.1"/>
    </source>
</evidence>
<dbReference type="Proteomes" id="UP000199555">
    <property type="component" value="Unassembled WGS sequence"/>
</dbReference>
<dbReference type="OrthoDB" id="7691500at2"/>
<feature type="transmembrane region" description="Helical" evidence="2">
    <location>
        <begin position="37"/>
        <end position="58"/>
    </location>
</feature>
<feature type="compositionally biased region" description="Basic and acidic residues" evidence="1">
    <location>
        <begin position="11"/>
        <end position="22"/>
    </location>
</feature>
<sequence>MATTHTQHSAHHQDHAVAHHDHGTMDVTDHQRTFDGFIRLMTWFAVGVVVILIFLALANA</sequence>
<feature type="region of interest" description="Disordered" evidence="1">
    <location>
        <begin position="1"/>
        <end position="22"/>
    </location>
</feature>
<keyword evidence="5" id="KW-1185">Reference proteome</keyword>
<keyword evidence="2" id="KW-0812">Transmembrane</keyword>
<accession>A0A1G9NP40</accession>
<dbReference type="InterPro" id="IPR012422">
    <property type="entry name" value="Cyt_c_oxidase_su4_bac-aa3"/>
</dbReference>
<dbReference type="InterPro" id="IPR036596">
    <property type="entry name" value="Cyt-C_aa3_sf"/>
</dbReference>
<organism evidence="4 5">
    <name type="scientific">Paracoccus chinensis</name>
    <dbReference type="NCBI Taxonomy" id="525640"/>
    <lineage>
        <taxon>Bacteria</taxon>
        <taxon>Pseudomonadati</taxon>
        <taxon>Pseudomonadota</taxon>
        <taxon>Alphaproteobacteria</taxon>
        <taxon>Rhodobacterales</taxon>
        <taxon>Paracoccaceae</taxon>
        <taxon>Paracoccus</taxon>
    </lineage>
</organism>
<reference evidence="5" key="1">
    <citation type="submission" date="2016-10" db="EMBL/GenBank/DDBJ databases">
        <authorList>
            <person name="Varghese N."/>
            <person name="Submissions S."/>
        </authorList>
    </citation>
    <scope>NUCLEOTIDE SEQUENCE [LARGE SCALE GENOMIC DNA]</scope>
    <source>
        <strain evidence="5">CGMCC 1.7655</strain>
    </source>
</reference>
<dbReference type="EMBL" id="FNGE01000033">
    <property type="protein sequence ID" value="SDL88160.1"/>
    <property type="molecule type" value="Genomic_DNA"/>
</dbReference>
<evidence type="ECO:0000259" key="3">
    <source>
        <dbReference type="Pfam" id="PF07835"/>
    </source>
</evidence>
<dbReference type="AlphaFoldDB" id="A0A1G9NP40"/>
<dbReference type="STRING" id="525640.SAMN04487971_1336"/>
<dbReference type="Pfam" id="PF07835">
    <property type="entry name" value="COX4_pro_2"/>
    <property type="match status" value="1"/>
</dbReference>
<evidence type="ECO:0000256" key="2">
    <source>
        <dbReference type="SAM" id="Phobius"/>
    </source>
</evidence>